<feature type="region of interest" description="Disordered" evidence="1">
    <location>
        <begin position="135"/>
        <end position="154"/>
    </location>
</feature>
<gene>
    <name evidence="2" type="ORF">D6C90_06785</name>
</gene>
<dbReference type="Proteomes" id="UP000310121">
    <property type="component" value="Unassembled WGS sequence"/>
</dbReference>
<reference evidence="2 3" key="1">
    <citation type="submission" date="2018-10" db="EMBL/GenBank/DDBJ databases">
        <title>Fifty Aureobasidium pullulans genomes reveal a recombining polyextremotolerant generalist.</title>
        <authorList>
            <person name="Gostincar C."/>
            <person name="Turk M."/>
            <person name="Zajc J."/>
            <person name="Gunde-Cimerman N."/>
        </authorList>
    </citation>
    <scope>NUCLEOTIDE SEQUENCE [LARGE SCALE GENOMIC DNA]</scope>
    <source>
        <strain evidence="2 3">EXF-3844</strain>
    </source>
</reference>
<comment type="caution">
    <text evidence="2">The sequence shown here is derived from an EMBL/GenBank/DDBJ whole genome shotgun (WGS) entry which is preliminary data.</text>
</comment>
<dbReference type="AlphaFoldDB" id="A0A4S9UFG9"/>
<evidence type="ECO:0000313" key="2">
    <source>
        <dbReference type="EMBL" id="THZ37192.1"/>
    </source>
</evidence>
<organism evidence="2 3">
    <name type="scientific">Aureobasidium pullulans</name>
    <name type="common">Black yeast</name>
    <name type="synonym">Pullularia pullulans</name>
    <dbReference type="NCBI Taxonomy" id="5580"/>
    <lineage>
        <taxon>Eukaryota</taxon>
        <taxon>Fungi</taxon>
        <taxon>Dikarya</taxon>
        <taxon>Ascomycota</taxon>
        <taxon>Pezizomycotina</taxon>
        <taxon>Dothideomycetes</taxon>
        <taxon>Dothideomycetidae</taxon>
        <taxon>Dothideales</taxon>
        <taxon>Saccotheciaceae</taxon>
        <taxon>Aureobasidium</taxon>
    </lineage>
</organism>
<accession>A0A4S9UFG9</accession>
<sequence>MQTETMLWLCNFKQKKKKFSVVLKQRNINKKTNSPDSSLSVDLYRLQSNVSHRHRLQIHPVWEFDEEEVQPPRDSGWSVNGEEDPLVRNDDGDEDKEGEAAEEIQSYDEFFDVQEQDPTPDPELEKLLENSIDCDVDMDSGRHAKIQLSPNQRA</sequence>
<feature type="region of interest" description="Disordered" evidence="1">
    <location>
        <begin position="66"/>
        <end position="101"/>
    </location>
</feature>
<protein>
    <submittedName>
        <fullName evidence="2">Uncharacterized protein</fullName>
    </submittedName>
</protein>
<proteinExistence type="predicted"/>
<evidence type="ECO:0000313" key="3">
    <source>
        <dbReference type="Proteomes" id="UP000310121"/>
    </source>
</evidence>
<evidence type="ECO:0000256" key="1">
    <source>
        <dbReference type="SAM" id="MobiDB-lite"/>
    </source>
</evidence>
<dbReference type="EMBL" id="QZBN01000745">
    <property type="protein sequence ID" value="THZ37192.1"/>
    <property type="molecule type" value="Genomic_DNA"/>
</dbReference>
<feature type="compositionally biased region" description="Acidic residues" evidence="1">
    <location>
        <begin position="91"/>
        <end position="101"/>
    </location>
</feature>
<name>A0A4S9UFG9_AURPU</name>